<evidence type="ECO:0000313" key="3">
    <source>
        <dbReference type="EMBL" id="EGF89264.1"/>
    </source>
</evidence>
<accession>F4QTW4</accession>
<gene>
    <name evidence="3" type="ORF">ABI_46120</name>
</gene>
<dbReference type="RefSeq" id="WP_006275385.1">
    <property type="nucleotide sequence ID" value="NZ_GL883081.1"/>
</dbReference>
<organism evidence="3 4">
    <name type="scientific">Asticcacaulis biprosthecium C19</name>
    <dbReference type="NCBI Taxonomy" id="715226"/>
    <lineage>
        <taxon>Bacteria</taxon>
        <taxon>Pseudomonadati</taxon>
        <taxon>Pseudomonadota</taxon>
        <taxon>Alphaproteobacteria</taxon>
        <taxon>Caulobacterales</taxon>
        <taxon>Caulobacteraceae</taxon>
        <taxon>Asticcacaulis</taxon>
    </lineage>
</organism>
<feature type="transmembrane region" description="Helical" evidence="1">
    <location>
        <begin position="80"/>
        <end position="102"/>
    </location>
</feature>
<feature type="transmembrane region" description="Helical" evidence="1">
    <location>
        <begin position="153"/>
        <end position="175"/>
    </location>
</feature>
<name>F4QTW4_9CAUL</name>
<dbReference type="EMBL" id="GL883081">
    <property type="protein sequence ID" value="EGF89264.1"/>
    <property type="molecule type" value="Genomic_DNA"/>
</dbReference>
<evidence type="ECO:0000313" key="4">
    <source>
        <dbReference type="Proteomes" id="UP000006512"/>
    </source>
</evidence>
<dbReference type="GO" id="GO:0005886">
    <property type="term" value="C:plasma membrane"/>
    <property type="evidence" value="ECO:0007669"/>
    <property type="project" value="TreeGrafter"/>
</dbReference>
<keyword evidence="1" id="KW-0472">Membrane</keyword>
<dbReference type="InterPro" id="IPR032816">
    <property type="entry name" value="VTT_dom"/>
</dbReference>
<dbReference type="PANTHER" id="PTHR42709:SF11">
    <property type="entry name" value="DEDA FAMILY PROTEIN"/>
    <property type="match status" value="1"/>
</dbReference>
<dbReference type="InterPro" id="IPR051311">
    <property type="entry name" value="DedA_domain"/>
</dbReference>
<feature type="transmembrane region" description="Helical" evidence="1">
    <location>
        <begin position="195"/>
        <end position="216"/>
    </location>
</feature>
<proteinExistence type="predicted"/>
<dbReference type="AlphaFoldDB" id="F4QTW4"/>
<dbReference type="PANTHER" id="PTHR42709">
    <property type="entry name" value="ALKALINE PHOSPHATASE LIKE PROTEIN"/>
    <property type="match status" value="1"/>
</dbReference>
<dbReference type="Proteomes" id="UP000006512">
    <property type="component" value="Unassembled WGS sequence"/>
</dbReference>
<feature type="domain" description="VTT" evidence="2">
    <location>
        <begin position="81"/>
        <end position="177"/>
    </location>
</feature>
<keyword evidence="1" id="KW-1133">Transmembrane helix</keyword>
<reference evidence="4" key="1">
    <citation type="submission" date="2011-03" db="EMBL/GenBank/DDBJ databases">
        <title>Draft genome sequence of Brevundimonas diminuta.</title>
        <authorList>
            <person name="Brown P.J.B."/>
            <person name="Buechlein A."/>
            <person name="Hemmerich C."/>
            <person name="Brun Y.V."/>
        </authorList>
    </citation>
    <scope>NUCLEOTIDE SEQUENCE [LARGE SCALE GENOMIC DNA]</scope>
    <source>
        <strain evidence="4">C19</strain>
    </source>
</reference>
<dbReference type="HOGENOM" id="CLU_098634_1_0_5"/>
<sequence length="218" mass="24211">MSKPPSAETPEFVKRLPAPLRTVAMWPRQLYIWMMKIAAGAHAEKGLAAISFAESSFFPIPPDLMLAPMILARPDRAYRYALVCTIASVLGAFFGYAIGYFFTPVGLMLLNFLGYGERLADFQTFMKEWGAWVILAKGLTPIPFKLVTIASGIAQMPLLTFFLSCAVTRGVRFFAVAWACKRFGPQITEQLEKRFYLVGTVLVVLIVLGLVAIKLIPH</sequence>
<dbReference type="STRING" id="715226.ABI_46120"/>
<dbReference type="eggNOG" id="COG1238">
    <property type="taxonomic scope" value="Bacteria"/>
</dbReference>
<keyword evidence="1" id="KW-0812">Transmembrane</keyword>
<keyword evidence="4" id="KW-1185">Reference proteome</keyword>
<evidence type="ECO:0000256" key="1">
    <source>
        <dbReference type="SAM" id="Phobius"/>
    </source>
</evidence>
<evidence type="ECO:0000259" key="2">
    <source>
        <dbReference type="Pfam" id="PF09335"/>
    </source>
</evidence>
<dbReference type="Pfam" id="PF09335">
    <property type="entry name" value="VTT_dom"/>
    <property type="match status" value="1"/>
</dbReference>
<protein>
    <submittedName>
        <fullName evidence="3">SNARE associated family protein</fullName>
    </submittedName>
</protein>